<name>A0A9N8YQW0_9GLOM</name>
<evidence type="ECO:0000313" key="1">
    <source>
        <dbReference type="EMBL" id="CAG8441574.1"/>
    </source>
</evidence>
<reference evidence="1" key="1">
    <citation type="submission" date="2021-06" db="EMBL/GenBank/DDBJ databases">
        <authorList>
            <person name="Kallberg Y."/>
            <person name="Tangrot J."/>
            <person name="Rosling A."/>
        </authorList>
    </citation>
    <scope>NUCLEOTIDE SEQUENCE</scope>
    <source>
        <strain evidence="1">UK204</strain>
    </source>
</reference>
<protein>
    <submittedName>
        <fullName evidence="1">12599_t:CDS:1</fullName>
    </submittedName>
</protein>
<comment type="caution">
    <text evidence="1">The sequence shown here is derived from an EMBL/GenBank/DDBJ whole genome shotgun (WGS) entry which is preliminary data.</text>
</comment>
<organism evidence="1 2">
    <name type="scientific">Funneliformis caledonium</name>
    <dbReference type="NCBI Taxonomy" id="1117310"/>
    <lineage>
        <taxon>Eukaryota</taxon>
        <taxon>Fungi</taxon>
        <taxon>Fungi incertae sedis</taxon>
        <taxon>Mucoromycota</taxon>
        <taxon>Glomeromycotina</taxon>
        <taxon>Glomeromycetes</taxon>
        <taxon>Glomerales</taxon>
        <taxon>Glomeraceae</taxon>
        <taxon>Funneliformis</taxon>
    </lineage>
</organism>
<dbReference type="AlphaFoldDB" id="A0A9N8YQW0"/>
<evidence type="ECO:0000313" key="2">
    <source>
        <dbReference type="Proteomes" id="UP000789570"/>
    </source>
</evidence>
<dbReference type="EMBL" id="CAJVPQ010000058">
    <property type="protein sequence ID" value="CAG8441574.1"/>
    <property type="molecule type" value="Genomic_DNA"/>
</dbReference>
<sequence>MVNKLDPTFRPPYFGCGYQVVGISSIKPYNYSTSHAKSGYIGITCHWLTKKMELFDILVYAEQIIYQMIMLRQNIRAKPKLLGLESKVKSAITDNSNTVKAIKEL</sequence>
<accession>A0A9N8YQW0</accession>
<dbReference type="OrthoDB" id="2406548at2759"/>
<keyword evidence="2" id="KW-1185">Reference proteome</keyword>
<dbReference type="Proteomes" id="UP000789570">
    <property type="component" value="Unassembled WGS sequence"/>
</dbReference>
<proteinExistence type="predicted"/>
<gene>
    <name evidence="1" type="ORF">FCALED_LOCUS579</name>
</gene>